<organism evidence="1 2">
    <name type="scientific">Bacteroides acidifaciens</name>
    <dbReference type="NCBI Taxonomy" id="85831"/>
    <lineage>
        <taxon>Bacteria</taxon>
        <taxon>Pseudomonadati</taxon>
        <taxon>Bacteroidota</taxon>
        <taxon>Bacteroidia</taxon>
        <taxon>Bacteroidales</taxon>
        <taxon>Bacteroidaceae</taxon>
        <taxon>Bacteroides</taxon>
    </lineage>
</organism>
<proteinExistence type="predicted"/>
<gene>
    <name evidence="1" type="ORF">IMSAGC001_00711</name>
</gene>
<accession>A0A7J0A001</accession>
<sequence>MQAMGLEAKFTGDIDGMFKAFLLEVERQIIESLCRIGEEAVSMAKTIPPERGFTDRTGNLRSSIGYVVFKDGKPVNIAFEAVKGGHVGVHEGQRLAQQIGENYTDGYTLVVVAGMNYAVHVESKGRDVLTSAEKQAEKAIAKELADLVTNIKDAFK</sequence>
<dbReference type="EMBL" id="BLLS01000009">
    <property type="protein sequence ID" value="GFH85311.1"/>
    <property type="molecule type" value="Genomic_DNA"/>
</dbReference>
<evidence type="ECO:0000313" key="2">
    <source>
        <dbReference type="Proteomes" id="UP000491181"/>
    </source>
</evidence>
<protein>
    <recommendedName>
        <fullName evidence="3">HK97 gp10 family phage protein</fullName>
    </recommendedName>
</protein>
<comment type="caution">
    <text evidence="1">The sequence shown here is derived from an EMBL/GenBank/DDBJ whole genome shotgun (WGS) entry which is preliminary data.</text>
</comment>
<dbReference type="Proteomes" id="UP000491181">
    <property type="component" value="Unassembled WGS sequence"/>
</dbReference>
<evidence type="ECO:0008006" key="3">
    <source>
        <dbReference type="Google" id="ProtNLM"/>
    </source>
</evidence>
<name>A0A7J0A001_9BACE</name>
<reference evidence="1 2" key="1">
    <citation type="journal article" date="2020" name="Microbiome">
        <title>Single-cell genomics of uncultured bacteria reveals dietary fiber responders in the mouse gut microbiota.</title>
        <authorList>
            <person name="Chijiiwa R."/>
            <person name="Hosokawa M."/>
            <person name="Kogawa M."/>
            <person name="Nishikawa Y."/>
            <person name="Ide K."/>
            <person name="Sakanashi C."/>
            <person name="Takahashi K."/>
            <person name="Takeyama H."/>
        </authorList>
    </citation>
    <scope>NUCLEOTIDE SEQUENCE [LARGE SCALE GENOMIC DNA]</scope>
    <source>
        <strain evidence="1">IMSAGC_001</strain>
    </source>
</reference>
<dbReference type="AlphaFoldDB" id="A0A7J0A001"/>
<evidence type="ECO:0000313" key="1">
    <source>
        <dbReference type="EMBL" id="GFH85311.1"/>
    </source>
</evidence>